<gene>
    <name evidence="2" type="ORF">C5E00_09580</name>
</gene>
<comment type="caution">
    <text evidence="2">The sequence shown here is derived from an EMBL/GenBank/DDBJ whole genome shotgun (WGS) entry which is preliminary data.</text>
</comment>
<dbReference type="Pfam" id="PF00535">
    <property type="entry name" value="Glycos_transf_2"/>
    <property type="match status" value="1"/>
</dbReference>
<dbReference type="InterPro" id="IPR001173">
    <property type="entry name" value="Glyco_trans_2-like"/>
</dbReference>
<dbReference type="Gene3D" id="3.90.550.10">
    <property type="entry name" value="Spore Coat Polysaccharide Biosynthesis Protein SpsA, Chain A"/>
    <property type="match status" value="1"/>
</dbReference>
<organism evidence="2 3">
    <name type="scientific">Pectobacterium parmentieri</name>
    <dbReference type="NCBI Taxonomy" id="1905730"/>
    <lineage>
        <taxon>Bacteria</taxon>
        <taxon>Pseudomonadati</taxon>
        <taxon>Pseudomonadota</taxon>
        <taxon>Gammaproteobacteria</taxon>
        <taxon>Enterobacterales</taxon>
        <taxon>Pectobacteriaceae</taxon>
        <taxon>Pectobacterium</taxon>
    </lineage>
</organism>
<evidence type="ECO:0000259" key="1">
    <source>
        <dbReference type="Pfam" id="PF00535"/>
    </source>
</evidence>
<name>A0A8B3FFA1_PECPM</name>
<dbReference type="SUPFAM" id="SSF53448">
    <property type="entry name" value="Nucleotide-diphospho-sugar transferases"/>
    <property type="match status" value="1"/>
</dbReference>
<reference evidence="2 3" key="1">
    <citation type="journal article" date="2018" name="BMC Genomics">
        <title>High genomic variability in the plant pathogenic bacterium Pectobacterium parmentieri deciphered from de novo assembled complete genomes.</title>
        <authorList>
            <person name="Zoledowska S."/>
            <person name="Motyka-Pomagruk A."/>
            <person name="Sledz W."/>
            <person name="Mengoni A."/>
            <person name="Lojkowska E."/>
        </authorList>
    </citation>
    <scope>NUCLEOTIDE SEQUENCE [LARGE SCALE GENOMIC DNA]</scope>
    <source>
        <strain evidence="2 3">IFB5626</strain>
    </source>
</reference>
<dbReference type="PANTHER" id="PTHR22916">
    <property type="entry name" value="GLYCOSYLTRANSFERASE"/>
    <property type="match status" value="1"/>
</dbReference>
<dbReference type="PANTHER" id="PTHR22916:SF3">
    <property type="entry name" value="UDP-GLCNAC:BETAGAL BETA-1,3-N-ACETYLGLUCOSAMINYLTRANSFERASE-LIKE PROTEIN 1"/>
    <property type="match status" value="1"/>
</dbReference>
<keyword evidence="2" id="KW-0808">Transferase</keyword>
<dbReference type="Proteomes" id="UP000269665">
    <property type="component" value="Unassembled WGS sequence"/>
</dbReference>
<dbReference type="InterPro" id="IPR029044">
    <property type="entry name" value="Nucleotide-diphossugar_trans"/>
</dbReference>
<feature type="domain" description="Glycosyltransferase 2-like" evidence="1">
    <location>
        <begin position="8"/>
        <end position="142"/>
    </location>
</feature>
<accession>A0A8B3FFA1</accession>
<protein>
    <submittedName>
        <fullName evidence="2">Glycosyl transferase</fullName>
    </submittedName>
</protein>
<dbReference type="CDD" id="cd00761">
    <property type="entry name" value="Glyco_tranf_GTA_type"/>
    <property type="match status" value="1"/>
</dbReference>
<proteinExistence type="predicted"/>
<evidence type="ECO:0000313" key="2">
    <source>
        <dbReference type="EMBL" id="RKO77020.1"/>
    </source>
</evidence>
<dbReference type="EMBL" id="PSZG01000001">
    <property type="protein sequence ID" value="RKO77020.1"/>
    <property type="molecule type" value="Genomic_DNA"/>
</dbReference>
<dbReference type="AlphaFoldDB" id="A0A8B3FFA1"/>
<dbReference type="RefSeq" id="WP_103807728.1">
    <property type="nucleotide sequence ID" value="NZ_BSWE01000001.1"/>
</dbReference>
<dbReference type="GO" id="GO:0016758">
    <property type="term" value="F:hexosyltransferase activity"/>
    <property type="evidence" value="ECO:0007669"/>
    <property type="project" value="UniProtKB-ARBA"/>
</dbReference>
<evidence type="ECO:0000313" key="3">
    <source>
        <dbReference type="Proteomes" id="UP000269665"/>
    </source>
</evidence>
<sequence>MKNKISISIAVITFNSEKTIIETLNSILNQTYGSKNIELIVSDDASKDSTREIVGHWLSTNSIFFKNTVFISNEKNTGISKNCNAAWKMVNSEWVKTIAGDDILLPDCIALNAEEAAIVEENVAVIFSLMKSFSTNSQNEKLVGDIYPPKYQIDILSKNIDLQFKYLQKGDLAVAPTSFIRVSSLKKANYADERFHLIEDLPLWFRFSEMKMKLHFMPSLTVMYRVGESVTSSRERLVNKCFINEIEKIDKIVINQTIPWFLFLLRIRKYMWPILVRFVVFIFNNHATFISKKILSMVLLVKPYGGRRLLYKFLTRVLNKKH</sequence>